<evidence type="ECO:0000256" key="1">
    <source>
        <dbReference type="SAM" id="MobiDB-lite"/>
    </source>
</evidence>
<dbReference type="RefSeq" id="WP_143093103.1">
    <property type="nucleotide sequence ID" value="NZ_FORH01000005.1"/>
</dbReference>
<evidence type="ECO:0000313" key="4">
    <source>
        <dbReference type="Proteomes" id="UP000199630"/>
    </source>
</evidence>
<dbReference type="STRING" id="588602.SAMN04487991_2765"/>
<organism evidence="3 4">
    <name type="scientific">Celeribacter neptunius</name>
    <dbReference type="NCBI Taxonomy" id="588602"/>
    <lineage>
        <taxon>Bacteria</taxon>
        <taxon>Pseudomonadati</taxon>
        <taxon>Pseudomonadota</taxon>
        <taxon>Alphaproteobacteria</taxon>
        <taxon>Rhodobacterales</taxon>
        <taxon>Roseobacteraceae</taxon>
        <taxon>Celeribacter</taxon>
    </lineage>
</organism>
<dbReference type="OrthoDB" id="10021043at2"/>
<dbReference type="EMBL" id="FORH01000005">
    <property type="protein sequence ID" value="SFJ71300.1"/>
    <property type="molecule type" value="Genomic_DNA"/>
</dbReference>
<protein>
    <submittedName>
        <fullName evidence="3">EF hand</fullName>
    </submittedName>
</protein>
<dbReference type="InterPro" id="IPR002048">
    <property type="entry name" value="EF_hand_dom"/>
</dbReference>
<gene>
    <name evidence="3" type="ORF">SAMN04487991_2765</name>
</gene>
<sequence>MNVSMTGALSAYDSIAAQMPPPPPPPPGGSDDDKSSSRFSIDTLLSTLDSDSSGGLSMDELSDSALSNFINEDNWADIDSDGDGALSASELRTRRDAMVEAGAGLAALTQMATPSAADPMAMFESLIDQLSPSGTENDTSNRYAEDLYSAMGSILNSRAV</sequence>
<dbReference type="Gene3D" id="1.10.238.10">
    <property type="entry name" value="EF-hand"/>
    <property type="match status" value="1"/>
</dbReference>
<reference evidence="4" key="1">
    <citation type="submission" date="2016-10" db="EMBL/GenBank/DDBJ databases">
        <authorList>
            <person name="Varghese N."/>
            <person name="Submissions S."/>
        </authorList>
    </citation>
    <scope>NUCLEOTIDE SEQUENCE [LARGE SCALE GENOMIC DNA]</scope>
    <source>
        <strain evidence="4">DSM 26471</strain>
    </source>
</reference>
<dbReference type="GO" id="GO:0005509">
    <property type="term" value="F:calcium ion binding"/>
    <property type="evidence" value="ECO:0007669"/>
    <property type="project" value="InterPro"/>
</dbReference>
<dbReference type="Proteomes" id="UP000199630">
    <property type="component" value="Unassembled WGS sequence"/>
</dbReference>
<keyword evidence="4" id="KW-1185">Reference proteome</keyword>
<dbReference type="AlphaFoldDB" id="A0A1I3TKZ9"/>
<dbReference type="InterPro" id="IPR011992">
    <property type="entry name" value="EF-hand-dom_pair"/>
</dbReference>
<proteinExistence type="predicted"/>
<evidence type="ECO:0000313" key="3">
    <source>
        <dbReference type="EMBL" id="SFJ71300.1"/>
    </source>
</evidence>
<feature type="domain" description="EF-hand" evidence="2">
    <location>
        <begin position="78"/>
        <end position="93"/>
    </location>
</feature>
<feature type="region of interest" description="Disordered" evidence="1">
    <location>
        <begin position="1"/>
        <end position="39"/>
    </location>
</feature>
<accession>A0A1I3TKZ9</accession>
<name>A0A1I3TKZ9_9RHOB</name>
<dbReference type="Pfam" id="PF13202">
    <property type="entry name" value="EF-hand_5"/>
    <property type="match status" value="1"/>
</dbReference>
<dbReference type="InterPro" id="IPR018247">
    <property type="entry name" value="EF_Hand_1_Ca_BS"/>
</dbReference>
<feature type="compositionally biased region" description="Pro residues" evidence="1">
    <location>
        <begin position="19"/>
        <end position="28"/>
    </location>
</feature>
<dbReference type="SUPFAM" id="SSF47473">
    <property type="entry name" value="EF-hand"/>
    <property type="match status" value="1"/>
</dbReference>
<dbReference type="PROSITE" id="PS00018">
    <property type="entry name" value="EF_HAND_1"/>
    <property type="match status" value="1"/>
</dbReference>
<evidence type="ECO:0000259" key="2">
    <source>
        <dbReference type="Pfam" id="PF13202"/>
    </source>
</evidence>